<name>A0A6S6TET6_9BACT</name>
<dbReference type="EMBL" id="CACVAR010000327">
    <property type="protein sequence ID" value="CAA6821701.1"/>
    <property type="molecule type" value="Genomic_DNA"/>
</dbReference>
<organism evidence="1">
    <name type="scientific">uncultured Sulfurovum sp</name>
    <dbReference type="NCBI Taxonomy" id="269237"/>
    <lineage>
        <taxon>Bacteria</taxon>
        <taxon>Pseudomonadati</taxon>
        <taxon>Campylobacterota</taxon>
        <taxon>Epsilonproteobacteria</taxon>
        <taxon>Campylobacterales</taxon>
        <taxon>Sulfurovaceae</taxon>
        <taxon>Sulfurovum</taxon>
        <taxon>environmental samples</taxon>
    </lineage>
</organism>
<sequence length="46" mass="5453">AKLIDLITVELPLYPLSIIAVPFMKYDMDRMFAYRHEKIKEILTIV</sequence>
<protein>
    <submittedName>
        <fullName evidence="1">Uncharacterized protein</fullName>
    </submittedName>
</protein>
<dbReference type="AlphaFoldDB" id="A0A6S6TET6"/>
<reference evidence="1" key="1">
    <citation type="submission" date="2020-01" db="EMBL/GenBank/DDBJ databases">
        <authorList>
            <person name="Meier V. D."/>
            <person name="Meier V D."/>
        </authorList>
    </citation>
    <scope>NUCLEOTIDE SEQUENCE</scope>
    <source>
        <strain evidence="1">HLG_WM_MAG_03</strain>
    </source>
</reference>
<gene>
    <name evidence="1" type="ORF">HELGO_WM54909</name>
</gene>
<proteinExistence type="predicted"/>
<feature type="non-terminal residue" evidence="1">
    <location>
        <position position="1"/>
    </location>
</feature>
<accession>A0A6S6TET6</accession>
<evidence type="ECO:0000313" key="1">
    <source>
        <dbReference type="EMBL" id="CAA6821701.1"/>
    </source>
</evidence>